<dbReference type="PANTHER" id="PTHR43124">
    <property type="entry name" value="PURINE EFFLUX PUMP PBUE"/>
    <property type="match status" value="1"/>
</dbReference>
<dbReference type="EMBL" id="JGZN01000008">
    <property type="protein sequence ID" value="KFI92387.1"/>
    <property type="molecule type" value="Genomic_DNA"/>
</dbReference>
<reference evidence="7 8" key="1">
    <citation type="submission" date="2014-03" db="EMBL/GenBank/DDBJ databases">
        <title>Genomics of Bifidobacteria.</title>
        <authorList>
            <person name="Ventura M."/>
            <person name="Milani C."/>
            <person name="Lugli G.A."/>
        </authorList>
    </citation>
    <scope>NUCLEOTIDE SEQUENCE [LARGE SCALE GENOMIC DNA]</scope>
    <source>
        <strain evidence="7 8">DSM 23967</strain>
    </source>
</reference>
<organism evidence="7 8">
    <name type="scientific">Bifidobacterium saguini DSM 23967</name>
    <dbReference type="NCBI Taxonomy" id="1437607"/>
    <lineage>
        <taxon>Bacteria</taxon>
        <taxon>Bacillati</taxon>
        <taxon>Actinomycetota</taxon>
        <taxon>Actinomycetes</taxon>
        <taxon>Bifidobacteriales</taxon>
        <taxon>Bifidobacteriaceae</taxon>
        <taxon>Bifidobacterium</taxon>
    </lineage>
</organism>
<protein>
    <submittedName>
        <fullName evidence="7">AraJ-like protein</fullName>
    </submittedName>
</protein>
<evidence type="ECO:0000256" key="6">
    <source>
        <dbReference type="SAM" id="Phobius"/>
    </source>
</evidence>
<dbReference type="SUPFAM" id="SSF103473">
    <property type="entry name" value="MFS general substrate transporter"/>
    <property type="match status" value="1"/>
</dbReference>
<gene>
    <name evidence="7" type="ORF">BISA_0787</name>
</gene>
<evidence type="ECO:0000256" key="5">
    <source>
        <dbReference type="ARBA" id="ARBA00023136"/>
    </source>
</evidence>
<comment type="caution">
    <text evidence="7">The sequence shown here is derived from an EMBL/GenBank/DDBJ whole genome shotgun (WGS) entry which is preliminary data.</text>
</comment>
<evidence type="ECO:0000256" key="4">
    <source>
        <dbReference type="ARBA" id="ARBA00022989"/>
    </source>
</evidence>
<keyword evidence="5 6" id="KW-0472">Membrane</keyword>
<comment type="subcellular location">
    <subcellularLocation>
        <location evidence="1">Cell membrane</location>
        <topology evidence="1">Multi-pass membrane protein</topology>
    </subcellularLocation>
</comment>
<feature type="transmembrane region" description="Helical" evidence="6">
    <location>
        <begin position="69"/>
        <end position="94"/>
    </location>
</feature>
<keyword evidence="3 6" id="KW-0812">Transmembrane</keyword>
<proteinExistence type="predicted"/>
<evidence type="ECO:0000256" key="1">
    <source>
        <dbReference type="ARBA" id="ARBA00004651"/>
    </source>
</evidence>
<dbReference type="AlphaFoldDB" id="A0A087DA37"/>
<dbReference type="InterPro" id="IPR050189">
    <property type="entry name" value="MFS_Efflux_Transporters"/>
</dbReference>
<accession>A0A087DA37</accession>
<keyword evidence="2" id="KW-1003">Cell membrane</keyword>
<dbReference type="InterPro" id="IPR036259">
    <property type="entry name" value="MFS_trans_sf"/>
</dbReference>
<evidence type="ECO:0000313" key="7">
    <source>
        <dbReference type="EMBL" id="KFI92387.1"/>
    </source>
</evidence>
<evidence type="ECO:0000256" key="3">
    <source>
        <dbReference type="ARBA" id="ARBA00022692"/>
    </source>
</evidence>
<keyword evidence="4 6" id="KW-1133">Transmembrane helix</keyword>
<evidence type="ECO:0000313" key="8">
    <source>
        <dbReference type="Proteomes" id="UP000029066"/>
    </source>
</evidence>
<sequence>MKQSLLSIATGGFVLGAAEFVMMGILPQTAAAMNVSIPTAGHFIFSYAIGACVGVTMLVFGRKTSPKHLVILFMALALIGNALSAAAPNAIVLVSPIHRWSAPRGVLRHRHGNRQSARRQRP</sequence>
<feature type="transmembrane region" description="Helical" evidence="6">
    <location>
        <begin position="42"/>
        <end position="60"/>
    </location>
</feature>
<dbReference type="PANTHER" id="PTHR43124:SF3">
    <property type="entry name" value="CHLORAMPHENICOL EFFLUX PUMP RV0191"/>
    <property type="match status" value="1"/>
</dbReference>
<name>A0A087DA37_9BIFI</name>
<dbReference type="STRING" id="1437607.BISA_0787"/>
<dbReference type="GO" id="GO:0022857">
    <property type="term" value="F:transmembrane transporter activity"/>
    <property type="evidence" value="ECO:0007669"/>
    <property type="project" value="TreeGrafter"/>
</dbReference>
<dbReference type="Proteomes" id="UP000029066">
    <property type="component" value="Unassembled WGS sequence"/>
</dbReference>
<evidence type="ECO:0000256" key="2">
    <source>
        <dbReference type="ARBA" id="ARBA00022475"/>
    </source>
</evidence>
<dbReference type="GO" id="GO:0005886">
    <property type="term" value="C:plasma membrane"/>
    <property type="evidence" value="ECO:0007669"/>
    <property type="project" value="UniProtKB-SubCell"/>
</dbReference>